<dbReference type="Proteomes" id="UP000647587">
    <property type="component" value="Unassembled WGS sequence"/>
</dbReference>
<evidence type="ECO:0000313" key="3">
    <source>
        <dbReference type="Proteomes" id="UP000647587"/>
    </source>
</evidence>
<keyword evidence="3" id="KW-1185">Reference proteome</keyword>
<feature type="domain" description="Cupin type-2" evidence="1">
    <location>
        <begin position="33"/>
        <end position="102"/>
    </location>
</feature>
<protein>
    <recommendedName>
        <fullName evidence="1">Cupin type-2 domain-containing protein</fullName>
    </recommendedName>
</protein>
<dbReference type="InterPro" id="IPR014710">
    <property type="entry name" value="RmlC-like_jellyroll"/>
</dbReference>
<dbReference type="Gene3D" id="2.60.120.10">
    <property type="entry name" value="Jelly Rolls"/>
    <property type="match status" value="1"/>
</dbReference>
<gene>
    <name evidence="2" type="ORF">GCM10008955_22780</name>
</gene>
<name>A0ABQ2EYI0_9DEIO</name>
<comment type="caution">
    <text evidence="2">The sequence shown here is derived from an EMBL/GenBank/DDBJ whole genome shotgun (WGS) entry which is preliminary data.</text>
</comment>
<proteinExistence type="predicted"/>
<dbReference type="Pfam" id="PF07883">
    <property type="entry name" value="Cupin_2"/>
    <property type="match status" value="1"/>
</dbReference>
<dbReference type="InterPro" id="IPR013096">
    <property type="entry name" value="Cupin_2"/>
</dbReference>
<dbReference type="PANTHER" id="PTHR38599">
    <property type="entry name" value="CUPIN DOMAIN PROTEIN (AFU_ORTHOLOGUE AFUA_3G13620)"/>
    <property type="match status" value="1"/>
</dbReference>
<dbReference type="PANTHER" id="PTHR38599:SF1">
    <property type="entry name" value="CUPIN DOMAIN PROTEIN (AFU_ORTHOLOGUE AFUA_3G13620)"/>
    <property type="match status" value="1"/>
</dbReference>
<sequence length="115" mass="12433">MSQPATPLRPLVRHNLRVDALSVSGDFDVIQQIVDVAPGASSPMHMHGGVELTTVLEGEVTLRREKDSSVKTYKAGEMYMVNAGEFIQVSNTSQSKASFVVTFLLPKGATLTTNK</sequence>
<accession>A0ABQ2EYI0</accession>
<reference evidence="3" key="1">
    <citation type="journal article" date="2019" name="Int. J. Syst. Evol. Microbiol.">
        <title>The Global Catalogue of Microorganisms (GCM) 10K type strain sequencing project: providing services to taxonomists for standard genome sequencing and annotation.</title>
        <authorList>
            <consortium name="The Broad Institute Genomics Platform"/>
            <consortium name="The Broad Institute Genome Sequencing Center for Infectious Disease"/>
            <person name="Wu L."/>
            <person name="Ma J."/>
        </authorList>
    </citation>
    <scope>NUCLEOTIDE SEQUENCE [LARGE SCALE GENOMIC DNA]</scope>
    <source>
        <strain evidence="3">JCM 30331</strain>
    </source>
</reference>
<dbReference type="SUPFAM" id="SSF51182">
    <property type="entry name" value="RmlC-like cupins"/>
    <property type="match status" value="1"/>
</dbReference>
<evidence type="ECO:0000259" key="1">
    <source>
        <dbReference type="Pfam" id="PF07883"/>
    </source>
</evidence>
<evidence type="ECO:0000313" key="2">
    <source>
        <dbReference type="EMBL" id="GGK28426.1"/>
    </source>
</evidence>
<organism evidence="2 3">
    <name type="scientific">Deinococcus malanensis</name>
    <dbReference type="NCBI Taxonomy" id="1706855"/>
    <lineage>
        <taxon>Bacteria</taxon>
        <taxon>Thermotogati</taxon>
        <taxon>Deinococcota</taxon>
        <taxon>Deinococci</taxon>
        <taxon>Deinococcales</taxon>
        <taxon>Deinococcaceae</taxon>
        <taxon>Deinococcus</taxon>
    </lineage>
</organism>
<dbReference type="InterPro" id="IPR011051">
    <property type="entry name" value="RmlC_Cupin_sf"/>
</dbReference>
<dbReference type="EMBL" id="BMPP01000008">
    <property type="protein sequence ID" value="GGK28426.1"/>
    <property type="molecule type" value="Genomic_DNA"/>
</dbReference>